<dbReference type="Gene3D" id="3.30.470.20">
    <property type="entry name" value="ATP-grasp fold, B domain"/>
    <property type="match status" value="1"/>
</dbReference>
<evidence type="ECO:0000259" key="5">
    <source>
        <dbReference type="PROSITE" id="PS50975"/>
    </source>
</evidence>
<evidence type="ECO:0000313" key="7">
    <source>
        <dbReference type="Proteomes" id="UP001501759"/>
    </source>
</evidence>
<dbReference type="PROSITE" id="PS50975">
    <property type="entry name" value="ATP_GRASP"/>
    <property type="match status" value="1"/>
</dbReference>
<evidence type="ECO:0000256" key="1">
    <source>
        <dbReference type="ARBA" id="ARBA00022598"/>
    </source>
</evidence>
<gene>
    <name evidence="6" type="ORF">GCM10023335_78700</name>
</gene>
<keyword evidence="1" id="KW-0436">Ligase</keyword>
<dbReference type="InterPro" id="IPR011761">
    <property type="entry name" value="ATP-grasp"/>
</dbReference>
<keyword evidence="7" id="KW-1185">Reference proteome</keyword>
<dbReference type="Gene3D" id="3.40.50.20">
    <property type="match status" value="1"/>
</dbReference>
<keyword evidence="2 4" id="KW-0547">Nucleotide-binding</keyword>
<dbReference type="InterPro" id="IPR005479">
    <property type="entry name" value="CPAse_ATP-bd"/>
</dbReference>
<dbReference type="PANTHER" id="PTHR43585:SF2">
    <property type="entry name" value="ATP-GRASP ENZYME FSQD"/>
    <property type="match status" value="1"/>
</dbReference>
<dbReference type="InterPro" id="IPR041472">
    <property type="entry name" value="BL00235/CARNS1_N"/>
</dbReference>
<dbReference type="InterPro" id="IPR052032">
    <property type="entry name" value="ATP-dep_AA_Ligase"/>
</dbReference>
<dbReference type="Proteomes" id="UP001501759">
    <property type="component" value="Unassembled WGS sequence"/>
</dbReference>
<dbReference type="EMBL" id="BAABKB010000042">
    <property type="protein sequence ID" value="GAA5034234.1"/>
    <property type="molecule type" value="Genomic_DNA"/>
</dbReference>
<evidence type="ECO:0000256" key="3">
    <source>
        <dbReference type="ARBA" id="ARBA00022840"/>
    </source>
</evidence>
<dbReference type="Pfam" id="PF13535">
    <property type="entry name" value="ATP-grasp_4"/>
    <property type="match status" value="1"/>
</dbReference>
<dbReference type="SUPFAM" id="SSF56059">
    <property type="entry name" value="Glutathione synthetase ATP-binding domain-like"/>
    <property type="match status" value="1"/>
</dbReference>
<dbReference type="PROSITE" id="PS00867">
    <property type="entry name" value="CPSASE_2"/>
    <property type="match status" value="1"/>
</dbReference>
<name>A0ABP9JK91_9ACTN</name>
<dbReference type="PANTHER" id="PTHR43585">
    <property type="entry name" value="FUMIPYRROLE BIOSYNTHESIS PROTEIN C"/>
    <property type="match status" value="1"/>
</dbReference>
<reference evidence="7" key="1">
    <citation type="journal article" date="2019" name="Int. J. Syst. Evol. Microbiol.">
        <title>The Global Catalogue of Microorganisms (GCM) 10K type strain sequencing project: providing services to taxonomists for standard genome sequencing and annotation.</title>
        <authorList>
            <consortium name="The Broad Institute Genomics Platform"/>
            <consortium name="The Broad Institute Genome Sequencing Center for Infectious Disease"/>
            <person name="Wu L."/>
            <person name="Ma J."/>
        </authorList>
    </citation>
    <scope>NUCLEOTIDE SEQUENCE [LARGE SCALE GENOMIC DNA]</scope>
    <source>
        <strain evidence="7">JCM 18409</strain>
    </source>
</reference>
<keyword evidence="3 4" id="KW-0067">ATP-binding</keyword>
<accession>A0ABP9JK91</accession>
<comment type="caution">
    <text evidence="6">The sequence shown here is derived from an EMBL/GenBank/DDBJ whole genome shotgun (WGS) entry which is preliminary data.</text>
</comment>
<proteinExistence type="predicted"/>
<dbReference type="Pfam" id="PF18130">
    <property type="entry name" value="ATPgrasp_N"/>
    <property type="match status" value="1"/>
</dbReference>
<evidence type="ECO:0000313" key="6">
    <source>
        <dbReference type="EMBL" id="GAA5034234.1"/>
    </source>
</evidence>
<dbReference type="RefSeq" id="WP_345657648.1">
    <property type="nucleotide sequence ID" value="NZ_BAABKB010000042.1"/>
</dbReference>
<evidence type="ECO:0000256" key="2">
    <source>
        <dbReference type="ARBA" id="ARBA00022741"/>
    </source>
</evidence>
<evidence type="ECO:0000256" key="4">
    <source>
        <dbReference type="PROSITE-ProRule" id="PRU00409"/>
    </source>
</evidence>
<sequence>MTDPASGHPAVAHPTGARTARGARHVVFVTWKTGNAPAFRAAARLGHEVTLVRSLRMERAQHIDFTTSTYRRDVDTVHVLDDATDEASLRACLHAIHRQRPIDAFVATVDALVVPVARIAEELGVPFTSADGAATAKLKHRCREVLAAAGVDDTRHAVVTDHATAAAFAAGTGYPVVLKPARGSASEGAHIVPDADRMRELWRTIRPGRAPYQDGVLVEQYLTGRFLSAELGLSHGRFLRLAVSERKTWHRHEALEVGTTIPAAIDADTYERVMAFAESVVSAVGLRLGIFHVEIMLADDGRPRLIELNPRLMGSCLPNLFQLAGGGDPFELLVRVHLDEEVETGDISFDRYATVRWFGAADPVPRPADPPTLDWAAEYGDALHALTVNLPDAEVLAPCRGNLGNFGEVQVVHPDHATSIGVAEEIVARAAAQLGIEVTR</sequence>
<feature type="domain" description="ATP-grasp" evidence="5">
    <location>
        <begin position="143"/>
        <end position="338"/>
    </location>
</feature>
<protein>
    <submittedName>
        <fullName evidence="6">ATP-grasp domain-containing protein</fullName>
    </submittedName>
</protein>
<organism evidence="6 7">
    <name type="scientific">Streptomyces siamensis</name>
    <dbReference type="NCBI Taxonomy" id="1274986"/>
    <lineage>
        <taxon>Bacteria</taxon>
        <taxon>Bacillati</taxon>
        <taxon>Actinomycetota</taxon>
        <taxon>Actinomycetes</taxon>
        <taxon>Kitasatosporales</taxon>
        <taxon>Streptomycetaceae</taxon>
        <taxon>Streptomyces</taxon>
    </lineage>
</organism>